<dbReference type="InterPro" id="IPR018126">
    <property type="entry name" value="SASP_alpha/beta-type_CS"/>
</dbReference>
<keyword evidence="4" id="KW-0238">DNA-binding</keyword>
<dbReference type="InterPro" id="IPR038300">
    <property type="entry name" value="SASP_sf_alpha/beta"/>
</dbReference>
<dbReference type="EMBL" id="CP046522">
    <property type="protein sequence ID" value="QGU96108.1"/>
    <property type="molecule type" value="Genomic_DNA"/>
</dbReference>
<evidence type="ECO:0000256" key="1">
    <source>
        <dbReference type="ARBA" id="ARBA00003863"/>
    </source>
</evidence>
<dbReference type="Pfam" id="PF00269">
    <property type="entry name" value="SASP"/>
    <property type="match status" value="1"/>
</dbReference>
<dbReference type="InterPro" id="IPR050847">
    <property type="entry name" value="SASP_DNA-binding"/>
</dbReference>
<dbReference type="InterPro" id="IPR001448">
    <property type="entry name" value="SASP_alpha/beta-type"/>
</dbReference>
<dbReference type="GO" id="GO:0030435">
    <property type="term" value="P:sporulation resulting in formation of a cellular spore"/>
    <property type="evidence" value="ECO:0007669"/>
    <property type="project" value="UniProtKB-KW"/>
</dbReference>
<evidence type="ECO:0000313" key="6">
    <source>
        <dbReference type="Proteomes" id="UP000422764"/>
    </source>
</evidence>
<comment type="function">
    <text evidence="1">SASP are bound to spore DNA. They are double-stranded DNA-binding proteins that cause DNA to change to an a-like conformation. They protect the DNA backbone from chemical and enzymatic cleavage and are thus involved in dormant spore's high resistance to UV light.</text>
</comment>
<keyword evidence="3" id="KW-0749">Sporulation</keyword>
<sequence length="78" mass="8726">MSRHKVLVPEASSGLNRFKMEVAQEMGLEGYTKEHEYMGDTPSKMVGKMANAGNVGGEMVRRMVASFEQEMVNNSRNE</sequence>
<reference evidence="5 6" key="1">
    <citation type="submission" date="2019-12" db="EMBL/GenBank/DDBJ databases">
        <title>Genome sequenceing of Clostridium bovifaecis.</title>
        <authorList>
            <person name="Yao Y."/>
        </authorList>
    </citation>
    <scope>NUCLEOTIDE SEQUENCE [LARGE SCALE GENOMIC DNA]</scope>
    <source>
        <strain evidence="5 6">BXX</strain>
    </source>
</reference>
<accession>A0A6I6F720</accession>
<dbReference type="PROSITE" id="PS00304">
    <property type="entry name" value="SASP_1"/>
    <property type="match status" value="1"/>
</dbReference>
<dbReference type="AlphaFoldDB" id="A0A6I6F720"/>
<comment type="similarity">
    <text evidence="2">Belongs to the alpha/beta-type SASP family.</text>
</comment>
<protein>
    <submittedName>
        <fullName evidence="5">Small, acid-soluble spore protein, alpha/beta type</fullName>
    </submittedName>
</protein>
<dbReference type="PANTHER" id="PTHR36107">
    <property type="entry name" value="SMALL, ACID-SOLUBLE SPORE PROTEIN A"/>
    <property type="match status" value="1"/>
</dbReference>
<name>A0A6I6F720_9CLOT</name>
<dbReference type="GO" id="GO:0003690">
    <property type="term" value="F:double-stranded DNA binding"/>
    <property type="evidence" value="ECO:0007669"/>
    <property type="project" value="InterPro"/>
</dbReference>
<evidence type="ECO:0000256" key="2">
    <source>
        <dbReference type="ARBA" id="ARBA00005442"/>
    </source>
</evidence>
<keyword evidence="6" id="KW-1185">Reference proteome</keyword>
<evidence type="ECO:0000313" key="5">
    <source>
        <dbReference type="EMBL" id="QGU96108.1"/>
    </source>
</evidence>
<evidence type="ECO:0000256" key="3">
    <source>
        <dbReference type="ARBA" id="ARBA00022969"/>
    </source>
</evidence>
<dbReference type="GO" id="GO:0006265">
    <property type="term" value="P:DNA topological change"/>
    <property type="evidence" value="ECO:0007669"/>
    <property type="project" value="InterPro"/>
</dbReference>
<organism evidence="5 6">
    <name type="scientific">Clostridium bovifaecis</name>
    <dbReference type="NCBI Taxonomy" id="2184719"/>
    <lineage>
        <taxon>Bacteria</taxon>
        <taxon>Bacillati</taxon>
        <taxon>Bacillota</taxon>
        <taxon>Clostridia</taxon>
        <taxon>Eubacteriales</taxon>
        <taxon>Clostridiaceae</taxon>
        <taxon>Clostridium</taxon>
    </lineage>
</organism>
<dbReference type="Gene3D" id="6.10.10.80">
    <property type="entry name" value="Small, acid-soluble spore protein, alpha/beta type-like"/>
    <property type="match status" value="1"/>
</dbReference>
<proteinExistence type="inferred from homology"/>
<dbReference type="PANTHER" id="PTHR36107:SF1">
    <property type="entry name" value="SMALL, ACID-SOLUBLE SPORE PROTEIN A"/>
    <property type="match status" value="1"/>
</dbReference>
<evidence type="ECO:0000256" key="4">
    <source>
        <dbReference type="ARBA" id="ARBA00023125"/>
    </source>
</evidence>
<gene>
    <name evidence="5" type="ORF">GOM49_14310</name>
</gene>
<dbReference type="Proteomes" id="UP000422764">
    <property type="component" value="Chromosome"/>
</dbReference>